<evidence type="ECO:0000256" key="4">
    <source>
        <dbReference type="ARBA" id="ARBA00022598"/>
    </source>
</evidence>
<keyword evidence="7 9" id="KW-0067">ATP-binding</keyword>
<dbReference type="InterPro" id="IPR004101">
    <property type="entry name" value="Mur_ligase_C"/>
</dbReference>
<keyword evidence="9 10" id="KW-0573">Peptidoglycan synthesis</keyword>
<comment type="pathway">
    <text evidence="2 9 10">Cell wall biogenesis; peptidoglycan biosynthesis.</text>
</comment>
<proteinExistence type="inferred from homology"/>
<comment type="subcellular location">
    <subcellularLocation>
        <location evidence="1 9 10">Cytoplasm</location>
    </subcellularLocation>
</comment>
<dbReference type="NCBIfam" id="TIGR01087">
    <property type="entry name" value="murD"/>
    <property type="match status" value="1"/>
</dbReference>
<reference evidence="13 14" key="1">
    <citation type="submission" date="2020-05" db="EMBL/GenBank/DDBJ databases">
        <title>Draft genome sequence of Desulfovibrio psychrotolerans JS1T.</title>
        <authorList>
            <person name="Ueno A."/>
            <person name="Tamazawa S."/>
            <person name="Tamamura S."/>
            <person name="Murakami T."/>
            <person name="Kiyama T."/>
            <person name="Inomata H."/>
            <person name="Amano Y."/>
            <person name="Miyakawa K."/>
            <person name="Tamaki H."/>
            <person name="Naganuma T."/>
            <person name="Kaneko K."/>
        </authorList>
    </citation>
    <scope>NUCLEOTIDE SEQUENCE [LARGE SCALE GENOMIC DNA]</scope>
    <source>
        <strain evidence="13 14">JS1</strain>
    </source>
</reference>
<dbReference type="SUPFAM" id="SSF53244">
    <property type="entry name" value="MurD-like peptide ligases, peptide-binding domain"/>
    <property type="match status" value="1"/>
</dbReference>
<dbReference type="GO" id="GO:0005737">
    <property type="term" value="C:cytoplasm"/>
    <property type="evidence" value="ECO:0007669"/>
    <property type="project" value="UniProtKB-SubCell"/>
</dbReference>
<evidence type="ECO:0000256" key="6">
    <source>
        <dbReference type="ARBA" id="ARBA00022741"/>
    </source>
</evidence>
<protein>
    <recommendedName>
        <fullName evidence="9 10">UDP-N-acetylmuramoylalanine--D-glutamate ligase</fullName>
        <ecNumber evidence="9 10">6.3.2.9</ecNumber>
    </recommendedName>
    <alternativeName>
        <fullName evidence="9">D-glutamic acid-adding enzyme</fullName>
    </alternativeName>
    <alternativeName>
        <fullName evidence="9">UDP-N-acetylmuramoyl-L-alanyl-D-glutamate synthetase</fullName>
    </alternativeName>
</protein>
<dbReference type="UniPathway" id="UPA00219"/>
<dbReference type="Gene3D" id="3.40.50.720">
    <property type="entry name" value="NAD(P)-binding Rossmann-like Domain"/>
    <property type="match status" value="1"/>
</dbReference>
<dbReference type="Pfam" id="PF02875">
    <property type="entry name" value="Mur_ligase_C"/>
    <property type="match status" value="1"/>
</dbReference>
<evidence type="ECO:0000256" key="8">
    <source>
        <dbReference type="ARBA" id="ARBA00023306"/>
    </source>
</evidence>
<comment type="similarity">
    <text evidence="9">Belongs to the MurCDEF family.</text>
</comment>
<evidence type="ECO:0000256" key="2">
    <source>
        <dbReference type="ARBA" id="ARBA00004752"/>
    </source>
</evidence>
<keyword evidence="6 9" id="KW-0547">Nucleotide-binding</keyword>
<keyword evidence="8 9" id="KW-0131">Cell cycle</keyword>
<comment type="catalytic activity">
    <reaction evidence="9 10">
        <text>UDP-N-acetyl-alpha-D-muramoyl-L-alanine + D-glutamate + ATP = UDP-N-acetyl-alpha-D-muramoyl-L-alanyl-D-glutamate + ADP + phosphate + H(+)</text>
        <dbReference type="Rhea" id="RHEA:16429"/>
        <dbReference type="ChEBI" id="CHEBI:15378"/>
        <dbReference type="ChEBI" id="CHEBI:29986"/>
        <dbReference type="ChEBI" id="CHEBI:30616"/>
        <dbReference type="ChEBI" id="CHEBI:43474"/>
        <dbReference type="ChEBI" id="CHEBI:83898"/>
        <dbReference type="ChEBI" id="CHEBI:83900"/>
        <dbReference type="ChEBI" id="CHEBI:456216"/>
        <dbReference type="EC" id="6.3.2.9"/>
    </reaction>
</comment>
<keyword evidence="9 10" id="KW-0961">Cell wall biogenesis/degradation</keyword>
<dbReference type="Pfam" id="PF21799">
    <property type="entry name" value="MurD-like_N"/>
    <property type="match status" value="1"/>
</dbReference>
<organism evidence="13 14">
    <name type="scientific">Desulfovibrio psychrotolerans</name>
    <dbReference type="NCBI Taxonomy" id="415242"/>
    <lineage>
        <taxon>Bacteria</taxon>
        <taxon>Pseudomonadati</taxon>
        <taxon>Thermodesulfobacteriota</taxon>
        <taxon>Desulfovibrionia</taxon>
        <taxon>Desulfovibrionales</taxon>
        <taxon>Desulfovibrionaceae</taxon>
        <taxon>Desulfovibrio</taxon>
    </lineage>
</organism>
<keyword evidence="5 9" id="KW-0132">Cell division</keyword>
<evidence type="ECO:0000256" key="10">
    <source>
        <dbReference type="RuleBase" id="RU003664"/>
    </source>
</evidence>
<comment type="caution">
    <text evidence="13">The sequence shown here is derived from an EMBL/GenBank/DDBJ whole genome shotgun (WGS) entry which is preliminary data.</text>
</comment>
<keyword evidence="3 9" id="KW-0963">Cytoplasm</keyword>
<dbReference type="GO" id="GO:0071555">
    <property type="term" value="P:cell wall organization"/>
    <property type="evidence" value="ECO:0007669"/>
    <property type="project" value="UniProtKB-KW"/>
</dbReference>
<dbReference type="InterPro" id="IPR005762">
    <property type="entry name" value="MurD"/>
</dbReference>
<evidence type="ECO:0000259" key="11">
    <source>
        <dbReference type="Pfam" id="PF02875"/>
    </source>
</evidence>
<sequence>MTPNATLICPHSPVTPGMTAVVVGAAGSGMAAAELLHALGARVRVVDSDGAKIADRARETMARLGCETVFGEHTAEQFAGAELVVPSPGVPVKKIAPLLPEGALVMAETELAWLCVRQIPVLAVTGTNGKSTTVSLCARMLEQAGKKVFLGGNFGTPLSRFVLDGGKADVLVLEVSSFQLQTCTAFHPKVGVLTNITVDHLDYHSDMQEYTDAKMRLFARQTAEDTAIFGPGLDALPQEYGVRATVRRFDAPEGTAPLFPQSRLMGRHNRQNVEAAYMACAIFGVTQEEAARAVRDFRAAEHTLEPVGEAGGVLFVNDSKATTVDSVRVALEAFDTPVLLLAGGKYKGGDLASLRGLLQGRVRAVGLYGGSREIFEQAWAGAAELSYDTTMQAAAAGLMRKAQPGDVLLLAPATSSFDQYANYKERGEDFRRIYAQFKAAEGAEQ</sequence>
<dbReference type="Gene3D" id="3.90.190.20">
    <property type="entry name" value="Mur ligase, C-terminal domain"/>
    <property type="match status" value="1"/>
</dbReference>
<comment type="function">
    <text evidence="9 10">Cell wall formation. Catalyzes the addition of glutamate to the nucleotide precursor UDP-N-acetylmuramoyl-L-alanine (UMA).</text>
</comment>
<dbReference type="Pfam" id="PF08245">
    <property type="entry name" value="Mur_ligase_M"/>
    <property type="match status" value="1"/>
</dbReference>
<feature type="binding site" evidence="9">
    <location>
        <begin position="126"/>
        <end position="132"/>
    </location>
    <ligand>
        <name>ATP</name>
        <dbReference type="ChEBI" id="CHEBI:30616"/>
    </ligand>
</feature>
<evidence type="ECO:0000313" key="14">
    <source>
        <dbReference type="Proteomes" id="UP000503820"/>
    </source>
</evidence>
<keyword evidence="14" id="KW-1185">Reference proteome</keyword>
<evidence type="ECO:0000256" key="3">
    <source>
        <dbReference type="ARBA" id="ARBA00022490"/>
    </source>
</evidence>
<dbReference type="GO" id="GO:0009252">
    <property type="term" value="P:peptidoglycan biosynthetic process"/>
    <property type="evidence" value="ECO:0007669"/>
    <property type="project" value="UniProtKB-UniRule"/>
</dbReference>
<keyword evidence="9 10" id="KW-0133">Cell shape</keyword>
<dbReference type="PANTHER" id="PTHR43692">
    <property type="entry name" value="UDP-N-ACETYLMURAMOYLALANINE--D-GLUTAMATE LIGASE"/>
    <property type="match status" value="1"/>
</dbReference>
<dbReference type="EC" id="6.3.2.9" evidence="9 10"/>
<dbReference type="PROSITE" id="PS01011">
    <property type="entry name" value="FOLYLPOLYGLU_SYNT_1"/>
    <property type="match status" value="1"/>
</dbReference>
<dbReference type="Proteomes" id="UP000503820">
    <property type="component" value="Unassembled WGS sequence"/>
</dbReference>
<dbReference type="GO" id="GO:0008764">
    <property type="term" value="F:UDP-N-acetylmuramoylalanine-D-glutamate ligase activity"/>
    <property type="evidence" value="ECO:0007669"/>
    <property type="project" value="UniProtKB-UniRule"/>
</dbReference>
<dbReference type="HAMAP" id="MF_00639">
    <property type="entry name" value="MurD"/>
    <property type="match status" value="1"/>
</dbReference>
<feature type="domain" description="Mur ligase C-terminal" evidence="11">
    <location>
        <begin position="304"/>
        <end position="413"/>
    </location>
</feature>
<feature type="domain" description="Mur ligase central" evidence="12">
    <location>
        <begin position="124"/>
        <end position="229"/>
    </location>
</feature>
<evidence type="ECO:0000256" key="1">
    <source>
        <dbReference type="ARBA" id="ARBA00004496"/>
    </source>
</evidence>
<keyword evidence="4 9" id="KW-0436">Ligase</keyword>
<dbReference type="Gene3D" id="3.40.1190.10">
    <property type="entry name" value="Mur-like, catalytic domain"/>
    <property type="match status" value="1"/>
</dbReference>
<name>A0A7J0BUJ9_9BACT</name>
<evidence type="ECO:0000256" key="5">
    <source>
        <dbReference type="ARBA" id="ARBA00022618"/>
    </source>
</evidence>
<dbReference type="GO" id="GO:0004326">
    <property type="term" value="F:tetrahydrofolylpolyglutamate synthase activity"/>
    <property type="evidence" value="ECO:0007669"/>
    <property type="project" value="InterPro"/>
</dbReference>
<dbReference type="RefSeq" id="WP_174409341.1">
    <property type="nucleotide sequence ID" value="NZ_BLVP01000007.1"/>
</dbReference>
<dbReference type="EMBL" id="BLVP01000007">
    <property type="protein sequence ID" value="GFM36674.1"/>
    <property type="molecule type" value="Genomic_DNA"/>
</dbReference>
<dbReference type="SUPFAM" id="SSF51984">
    <property type="entry name" value="MurCD N-terminal domain"/>
    <property type="match status" value="1"/>
</dbReference>
<dbReference type="GO" id="GO:0051301">
    <property type="term" value="P:cell division"/>
    <property type="evidence" value="ECO:0007669"/>
    <property type="project" value="UniProtKB-KW"/>
</dbReference>
<evidence type="ECO:0000256" key="7">
    <source>
        <dbReference type="ARBA" id="ARBA00022840"/>
    </source>
</evidence>
<dbReference type="InterPro" id="IPR018109">
    <property type="entry name" value="Folylpolyglutamate_synth_CS"/>
</dbReference>
<evidence type="ECO:0000256" key="9">
    <source>
        <dbReference type="HAMAP-Rule" id="MF_00639"/>
    </source>
</evidence>
<accession>A0A7J0BUJ9</accession>
<evidence type="ECO:0000259" key="12">
    <source>
        <dbReference type="Pfam" id="PF08245"/>
    </source>
</evidence>
<dbReference type="InterPro" id="IPR036565">
    <property type="entry name" value="Mur-like_cat_sf"/>
</dbReference>
<dbReference type="InterPro" id="IPR036615">
    <property type="entry name" value="Mur_ligase_C_dom_sf"/>
</dbReference>
<dbReference type="GO" id="GO:0005524">
    <property type="term" value="F:ATP binding"/>
    <property type="evidence" value="ECO:0007669"/>
    <property type="project" value="UniProtKB-UniRule"/>
</dbReference>
<evidence type="ECO:0000313" key="13">
    <source>
        <dbReference type="EMBL" id="GFM36674.1"/>
    </source>
</evidence>
<dbReference type="PANTHER" id="PTHR43692:SF1">
    <property type="entry name" value="UDP-N-ACETYLMURAMOYLALANINE--D-GLUTAMATE LIGASE"/>
    <property type="match status" value="1"/>
</dbReference>
<dbReference type="SUPFAM" id="SSF53623">
    <property type="entry name" value="MurD-like peptide ligases, catalytic domain"/>
    <property type="match status" value="1"/>
</dbReference>
<dbReference type="InterPro" id="IPR013221">
    <property type="entry name" value="Mur_ligase_cen"/>
</dbReference>
<dbReference type="AlphaFoldDB" id="A0A7J0BUJ9"/>
<gene>
    <name evidence="9 13" type="primary">murD</name>
    <name evidence="13" type="ORF">DSM19430T_13580</name>
</gene>
<dbReference type="GO" id="GO:0008360">
    <property type="term" value="P:regulation of cell shape"/>
    <property type="evidence" value="ECO:0007669"/>
    <property type="project" value="UniProtKB-KW"/>
</dbReference>